<dbReference type="RefSeq" id="WP_143226482.1">
    <property type="nucleotide sequence ID" value="NZ_BMKN01000003.1"/>
</dbReference>
<dbReference type="Proteomes" id="UP000606730">
    <property type="component" value="Unassembled WGS sequence"/>
</dbReference>
<comment type="caution">
    <text evidence="1">The sequence shown here is derived from an EMBL/GenBank/DDBJ whole genome shotgun (WGS) entry which is preliminary data.</text>
</comment>
<organism evidence="1 2">
    <name type="scientific">Actibacterium pelagium</name>
    <dbReference type="NCBI Taxonomy" id="2029103"/>
    <lineage>
        <taxon>Bacteria</taxon>
        <taxon>Pseudomonadati</taxon>
        <taxon>Pseudomonadota</taxon>
        <taxon>Alphaproteobacteria</taxon>
        <taxon>Rhodobacterales</taxon>
        <taxon>Roseobacteraceae</taxon>
        <taxon>Actibacterium</taxon>
    </lineage>
</organism>
<reference evidence="1" key="1">
    <citation type="journal article" date="2014" name="Int. J. Syst. Evol. Microbiol.">
        <title>Complete genome sequence of Corynebacterium casei LMG S-19264T (=DSM 44701T), isolated from a smear-ripened cheese.</title>
        <authorList>
            <consortium name="US DOE Joint Genome Institute (JGI-PGF)"/>
            <person name="Walter F."/>
            <person name="Albersmeier A."/>
            <person name="Kalinowski J."/>
            <person name="Ruckert C."/>
        </authorList>
    </citation>
    <scope>NUCLEOTIDE SEQUENCE</scope>
    <source>
        <strain evidence="1">CGMCC 1.16012</strain>
    </source>
</reference>
<reference evidence="1" key="2">
    <citation type="submission" date="2020-09" db="EMBL/GenBank/DDBJ databases">
        <authorList>
            <person name="Sun Q."/>
            <person name="Zhou Y."/>
        </authorList>
    </citation>
    <scope>NUCLEOTIDE SEQUENCE</scope>
    <source>
        <strain evidence="1">CGMCC 1.16012</strain>
    </source>
</reference>
<dbReference type="OrthoDB" id="3251355at2"/>
<name>A0A917ANN0_9RHOB</name>
<keyword evidence="2" id="KW-1185">Reference proteome</keyword>
<protein>
    <submittedName>
        <fullName evidence="1">Uncharacterized protein</fullName>
    </submittedName>
</protein>
<dbReference type="EMBL" id="BMKN01000003">
    <property type="protein sequence ID" value="GGE62835.1"/>
    <property type="molecule type" value="Genomic_DNA"/>
</dbReference>
<accession>A0A917ANN0</accession>
<dbReference type="AlphaFoldDB" id="A0A917ANN0"/>
<evidence type="ECO:0000313" key="1">
    <source>
        <dbReference type="EMBL" id="GGE62835.1"/>
    </source>
</evidence>
<evidence type="ECO:0000313" key="2">
    <source>
        <dbReference type="Proteomes" id="UP000606730"/>
    </source>
</evidence>
<proteinExistence type="predicted"/>
<sequence length="71" mass="7625">MGEGKAGGAAVLQVSIKYSEAFLGAAQNSDEISGFGYFDEMDLKFLSRSSRMPNVKINQPVSHLGDIRETG</sequence>
<gene>
    <name evidence="1" type="ORF">GCM10011517_33210</name>
</gene>